<sequence>MANDRKSSSQGVLLWIAYGLLVSFLMLGSAFFYGAIQDQKDGPRIVRGNDVTCVLMGQALQCWPEVTDSSYPAAPELQQQGFRL</sequence>
<dbReference type="RefSeq" id="WP_173178626.1">
    <property type="nucleotide sequence ID" value="NZ_AP023189.1"/>
</dbReference>
<proteinExistence type="predicted"/>
<dbReference type="KEGG" id="ptw:TUM18999_57750"/>
<keyword evidence="1" id="KW-0812">Transmembrane</keyword>
<name>A0A6J4EET8_9PSED</name>
<dbReference type="EMBL" id="AP023189">
    <property type="protein sequence ID" value="BCG27584.1"/>
    <property type="molecule type" value="Genomic_DNA"/>
</dbReference>
<accession>A0A6J4EET8</accession>
<protein>
    <submittedName>
        <fullName evidence="2">Uncharacterized protein</fullName>
    </submittedName>
</protein>
<evidence type="ECO:0000256" key="1">
    <source>
        <dbReference type="SAM" id="Phobius"/>
    </source>
</evidence>
<dbReference type="AlphaFoldDB" id="A0A6J4EET8"/>
<dbReference type="Proteomes" id="UP000509383">
    <property type="component" value="Chromosome"/>
</dbReference>
<keyword evidence="1" id="KW-1133">Transmembrane helix</keyword>
<feature type="transmembrane region" description="Helical" evidence="1">
    <location>
        <begin position="12"/>
        <end position="36"/>
    </location>
</feature>
<reference evidence="2 3" key="1">
    <citation type="submission" date="2020-05" db="EMBL/GenBank/DDBJ databases">
        <title>Characterization of novel class B3 metallo-beta-lactamase from novel Pseudomonas species.</title>
        <authorList>
            <person name="Yamada K."/>
            <person name="Aoki K."/>
            <person name="Ishii Y."/>
        </authorList>
    </citation>
    <scope>NUCLEOTIDE SEQUENCE [LARGE SCALE GENOMIC DNA]</scope>
    <source>
        <strain evidence="2 3">TUM18999</strain>
    </source>
</reference>
<gene>
    <name evidence="2" type="ORF">TUM18999_57750</name>
</gene>
<evidence type="ECO:0000313" key="2">
    <source>
        <dbReference type="EMBL" id="BCG27584.1"/>
    </source>
</evidence>
<evidence type="ECO:0000313" key="3">
    <source>
        <dbReference type="Proteomes" id="UP000509383"/>
    </source>
</evidence>
<keyword evidence="1" id="KW-0472">Membrane</keyword>
<organism evidence="2 3">
    <name type="scientific">Pseudomonas tohonis</name>
    <dbReference type="NCBI Taxonomy" id="2725477"/>
    <lineage>
        <taxon>Bacteria</taxon>
        <taxon>Pseudomonadati</taxon>
        <taxon>Pseudomonadota</taxon>
        <taxon>Gammaproteobacteria</taxon>
        <taxon>Pseudomonadales</taxon>
        <taxon>Pseudomonadaceae</taxon>
        <taxon>Pseudomonas</taxon>
    </lineage>
</organism>